<dbReference type="InterPro" id="IPR001915">
    <property type="entry name" value="Peptidase_M48"/>
</dbReference>
<dbReference type="Gene3D" id="1.25.40.10">
    <property type="entry name" value="Tetratricopeptide repeat domain"/>
    <property type="match status" value="1"/>
</dbReference>
<organism evidence="10 11">
    <name type="scientific">Oleidesulfovibrio alaskensis (strain ATCC BAA-1058 / DSM 17464 / G20)</name>
    <name type="common">Desulfovibrio alaskensis</name>
    <dbReference type="NCBI Taxonomy" id="207559"/>
    <lineage>
        <taxon>Bacteria</taxon>
        <taxon>Pseudomonadati</taxon>
        <taxon>Thermodesulfobacteriota</taxon>
        <taxon>Desulfovibrionia</taxon>
        <taxon>Desulfovibrionales</taxon>
        <taxon>Desulfovibrionaceae</taxon>
        <taxon>Oleidesulfovibrio</taxon>
    </lineage>
</organism>
<dbReference type="SUPFAM" id="SSF48452">
    <property type="entry name" value="TPR-like"/>
    <property type="match status" value="1"/>
</dbReference>
<evidence type="ECO:0000256" key="1">
    <source>
        <dbReference type="ARBA" id="ARBA00001947"/>
    </source>
</evidence>
<keyword evidence="3" id="KW-0479">Metal-binding</keyword>
<dbReference type="SMART" id="SM00028">
    <property type="entry name" value="TPR"/>
    <property type="match status" value="3"/>
</dbReference>
<evidence type="ECO:0000256" key="5">
    <source>
        <dbReference type="ARBA" id="ARBA00022833"/>
    </source>
</evidence>
<gene>
    <name evidence="10" type="ordered locus">Dde_2122</name>
</gene>
<dbReference type="PANTHER" id="PTHR22726:SF1">
    <property type="entry name" value="METALLOENDOPEPTIDASE OMA1, MITOCHONDRIAL"/>
    <property type="match status" value="1"/>
</dbReference>
<protein>
    <submittedName>
        <fullName evidence="10">Peptidase M48 Ste24p</fullName>
    </submittedName>
</protein>
<dbReference type="EMBL" id="CP000112">
    <property type="protein sequence ID" value="ABB38919.1"/>
    <property type="molecule type" value="Genomic_DNA"/>
</dbReference>
<proteinExistence type="predicted"/>
<evidence type="ECO:0000256" key="6">
    <source>
        <dbReference type="ARBA" id="ARBA00023049"/>
    </source>
</evidence>
<dbReference type="InterPro" id="IPR051156">
    <property type="entry name" value="Mito/Outer_Membr_Metalloprot"/>
</dbReference>
<evidence type="ECO:0000256" key="3">
    <source>
        <dbReference type="ARBA" id="ARBA00022723"/>
    </source>
</evidence>
<evidence type="ECO:0000313" key="11">
    <source>
        <dbReference type="Proteomes" id="UP000002710"/>
    </source>
</evidence>
<feature type="repeat" description="TPR" evidence="7">
    <location>
        <begin position="379"/>
        <end position="412"/>
    </location>
</feature>
<dbReference type="eggNOG" id="COG4783">
    <property type="taxonomic scope" value="Bacteria"/>
</dbReference>
<keyword evidence="4" id="KW-0378">Hydrolase</keyword>
<dbReference type="CDD" id="cd07333">
    <property type="entry name" value="M48C_bepA_like"/>
    <property type="match status" value="1"/>
</dbReference>
<keyword evidence="5" id="KW-0862">Zinc</keyword>
<dbReference type="PROSITE" id="PS50005">
    <property type="entry name" value="TPR"/>
    <property type="match status" value="3"/>
</dbReference>
<dbReference type="RefSeq" id="WP_011368022.1">
    <property type="nucleotide sequence ID" value="NC_007519.1"/>
</dbReference>
<dbReference type="Pfam" id="PF13432">
    <property type="entry name" value="TPR_16"/>
    <property type="match status" value="1"/>
</dbReference>
<keyword evidence="11" id="KW-1185">Reference proteome</keyword>
<feature type="domain" description="Peptidase M48" evidence="9">
    <location>
        <begin position="74"/>
        <end position="262"/>
    </location>
</feature>
<dbReference type="KEGG" id="dde:Dde_2122"/>
<comment type="cofactor">
    <cofactor evidence="1">
        <name>Zn(2+)</name>
        <dbReference type="ChEBI" id="CHEBI:29105"/>
    </cofactor>
</comment>
<dbReference type="GO" id="GO:0051603">
    <property type="term" value="P:proteolysis involved in protein catabolic process"/>
    <property type="evidence" value="ECO:0007669"/>
    <property type="project" value="TreeGrafter"/>
</dbReference>
<feature type="signal peptide" evidence="8">
    <location>
        <begin position="1"/>
        <end position="43"/>
    </location>
</feature>
<evidence type="ECO:0000256" key="4">
    <source>
        <dbReference type="ARBA" id="ARBA00022801"/>
    </source>
</evidence>
<keyword evidence="7" id="KW-0802">TPR repeat</keyword>
<dbReference type="InterPro" id="IPR011990">
    <property type="entry name" value="TPR-like_helical_dom_sf"/>
</dbReference>
<dbReference type="AlphaFoldDB" id="Q30ZH7"/>
<reference evidence="10 11" key="1">
    <citation type="journal article" date="2011" name="J. Bacteriol.">
        <title>Complete genome sequence and updated annotation of Desulfovibrio alaskensis G20.</title>
        <authorList>
            <person name="Hauser L.J."/>
            <person name="Land M.L."/>
            <person name="Brown S.D."/>
            <person name="Larimer F."/>
            <person name="Keller K.L."/>
            <person name="Rapp-Giles B.J."/>
            <person name="Price M.N."/>
            <person name="Lin M."/>
            <person name="Bruce D.C."/>
            <person name="Detter J.C."/>
            <person name="Tapia R."/>
            <person name="Han C.S."/>
            <person name="Goodwin L.A."/>
            <person name="Cheng J.F."/>
            <person name="Pitluck S."/>
            <person name="Copeland A."/>
            <person name="Lucas S."/>
            <person name="Nolan M."/>
            <person name="Lapidus A.L."/>
            <person name="Palumbo A.V."/>
            <person name="Wall J.D."/>
        </authorList>
    </citation>
    <scope>NUCLEOTIDE SEQUENCE [LARGE SCALE GENOMIC DNA]</scope>
    <source>
        <strain evidence="11">ATCC BAA 1058 / DSM 17464 / G20</strain>
    </source>
</reference>
<evidence type="ECO:0000313" key="10">
    <source>
        <dbReference type="EMBL" id="ABB38919.1"/>
    </source>
</evidence>
<name>Q30ZH7_OLEA2</name>
<dbReference type="PANTHER" id="PTHR22726">
    <property type="entry name" value="METALLOENDOPEPTIDASE OMA1"/>
    <property type="match status" value="1"/>
</dbReference>
<dbReference type="Proteomes" id="UP000002710">
    <property type="component" value="Chromosome"/>
</dbReference>
<dbReference type="Gene3D" id="3.30.2010.10">
    <property type="entry name" value="Metalloproteases ('zincins'), catalytic domain"/>
    <property type="match status" value="1"/>
</dbReference>
<evidence type="ECO:0000259" key="9">
    <source>
        <dbReference type="Pfam" id="PF01435"/>
    </source>
</evidence>
<dbReference type="GO" id="GO:0004222">
    <property type="term" value="F:metalloendopeptidase activity"/>
    <property type="evidence" value="ECO:0007669"/>
    <property type="project" value="InterPro"/>
</dbReference>
<dbReference type="GO" id="GO:0046872">
    <property type="term" value="F:metal ion binding"/>
    <property type="evidence" value="ECO:0007669"/>
    <property type="project" value="UniProtKB-KW"/>
</dbReference>
<feature type="chain" id="PRO_5004219649" evidence="8">
    <location>
        <begin position="44"/>
        <end position="483"/>
    </location>
</feature>
<feature type="repeat" description="TPR" evidence="7">
    <location>
        <begin position="311"/>
        <end position="344"/>
    </location>
</feature>
<evidence type="ECO:0000256" key="7">
    <source>
        <dbReference type="PROSITE-ProRule" id="PRU00339"/>
    </source>
</evidence>
<dbReference type="STRING" id="207559.Dde_2122"/>
<dbReference type="HOGENOM" id="CLU_030556_2_0_7"/>
<keyword evidence="6" id="KW-0482">Metalloprotease</keyword>
<dbReference type="Pfam" id="PF01435">
    <property type="entry name" value="Peptidase_M48"/>
    <property type="match status" value="1"/>
</dbReference>
<dbReference type="InterPro" id="IPR019734">
    <property type="entry name" value="TPR_rpt"/>
</dbReference>
<keyword evidence="8" id="KW-0732">Signal</keyword>
<dbReference type="GO" id="GO:0016020">
    <property type="term" value="C:membrane"/>
    <property type="evidence" value="ECO:0007669"/>
    <property type="project" value="TreeGrafter"/>
</dbReference>
<keyword evidence="2" id="KW-0645">Protease</keyword>
<accession>Q30ZH7</accession>
<evidence type="ECO:0000256" key="8">
    <source>
        <dbReference type="SAM" id="SignalP"/>
    </source>
</evidence>
<sequence length="483" mass="54438">MAAPEFTIPRYRRPVRRRYAALLIAVLCLNLVLAPLAAAPAHAFGFGEFTVKDEIELGKKFRVLVKSRLPIIEDPEIADYVRELVARLQAVIPPQPFPFETSVVLDNNMNAFATPGGYVFVYTGLLLNLENESEVAGVLAHELAHVTQRHVAKRIEAAQKVSLLSMAGLLAGLLLGKGEAKDAMLFGTAAATQAAMLNYSRTDEREADQMGMQYLIKAGFSPWGLPGAFKHIQNQQWRSGGGVPQYLSTHPDVQQRIQYLSNQVRLLPAAQREIKDDNTRFRRIQTLIRARFADQEAAMHYFNNSGTLPPELALMGKGIVYARQNKISTAAEFFDQAVSLAPSDALVLREAGRFHYNKGDSKRAAGLLQRAVMNNPHDLMALFFFARLLADNGQVDKAVEYYRQVLQKLPEDSEVHYYYGRMLGENNRLFEGHLQLAYSALYANNKRKVEFHRKQAETLARTEDDKAELERFDTRHAERAEFW</sequence>
<feature type="repeat" description="TPR" evidence="7">
    <location>
        <begin position="345"/>
        <end position="378"/>
    </location>
</feature>
<evidence type="ECO:0000256" key="2">
    <source>
        <dbReference type="ARBA" id="ARBA00022670"/>
    </source>
</evidence>